<dbReference type="InterPro" id="IPR001867">
    <property type="entry name" value="OmpR/PhoB-type_DNA-bd"/>
</dbReference>
<dbReference type="OrthoDB" id="414967at2"/>
<evidence type="ECO:0000256" key="5">
    <source>
        <dbReference type="PROSITE-ProRule" id="PRU01091"/>
    </source>
</evidence>
<dbReference type="GO" id="GO:0000160">
    <property type="term" value="P:phosphorelay signal transduction system"/>
    <property type="evidence" value="ECO:0007669"/>
    <property type="project" value="InterPro"/>
</dbReference>
<keyword evidence="6" id="KW-1133">Transmembrane helix</keyword>
<proteinExistence type="inferred from homology"/>
<dbReference type="SUPFAM" id="SSF48452">
    <property type="entry name" value="TPR-like"/>
    <property type="match status" value="1"/>
</dbReference>
<organism evidence="8 9">
    <name type="scientific">Nakamurella multipartita (strain ATCC 700099 / DSM 44233 / CIP 104796 / JCM 9543 / NBRC 105858 / Y-104)</name>
    <name type="common">Microsphaera multipartita</name>
    <dbReference type="NCBI Taxonomy" id="479431"/>
    <lineage>
        <taxon>Bacteria</taxon>
        <taxon>Bacillati</taxon>
        <taxon>Actinomycetota</taxon>
        <taxon>Actinomycetes</taxon>
        <taxon>Nakamurellales</taxon>
        <taxon>Nakamurellaceae</taxon>
        <taxon>Nakamurella</taxon>
    </lineage>
</organism>
<dbReference type="SUPFAM" id="SSF52540">
    <property type="entry name" value="P-loop containing nucleoside triphosphate hydrolases"/>
    <property type="match status" value="1"/>
</dbReference>
<dbReference type="EMBL" id="CP001737">
    <property type="protein sequence ID" value="ACV79250.1"/>
    <property type="molecule type" value="Genomic_DNA"/>
</dbReference>
<reference evidence="8 9" key="2">
    <citation type="journal article" date="2010" name="Stand. Genomic Sci.">
        <title>Complete genome sequence of Nakamurella multipartita type strain (Y-104).</title>
        <authorList>
            <person name="Tice H."/>
            <person name="Mayilraj S."/>
            <person name="Sims D."/>
            <person name="Lapidus A."/>
            <person name="Nolan M."/>
            <person name="Lucas S."/>
            <person name="Glavina Del Rio T."/>
            <person name="Copeland A."/>
            <person name="Cheng J.F."/>
            <person name="Meincke L."/>
            <person name="Bruce D."/>
            <person name="Goodwin L."/>
            <person name="Pitluck S."/>
            <person name="Ivanova N."/>
            <person name="Mavromatis K."/>
            <person name="Ovchinnikova G."/>
            <person name="Pati A."/>
            <person name="Chen A."/>
            <person name="Palaniappan K."/>
            <person name="Land M."/>
            <person name="Hauser L."/>
            <person name="Chang Y.J."/>
            <person name="Jeffries C.D."/>
            <person name="Detter J.C."/>
            <person name="Brettin T."/>
            <person name="Rohde M."/>
            <person name="Goker M."/>
            <person name="Bristow J."/>
            <person name="Eisen J.A."/>
            <person name="Markowitz V."/>
            <person name="Hugenholtz P."/>
            <person name="Kyrpides N.C."/>
            <person name="Klenk H.P."/>
            <person name="Chen F."/>
        </authorList>
    </citation>
    <scope>NUCLEOTIDE SEQUENCE [LARGE SCALE GENOMIC DNA]</scope>
    <source>
        <strain evidence="9">ATCC 700099 / DSM 44233 / CIP 104796 / JCM 9543 / NBRC 105858 / Y-104</strain>
    </source>
</reference>
<protein>
    <submittedName>
        <fullName evidence="8">Transcriptional regulator, SARP family</fullName>
    </submittedName>
</protein>
<evidence type="ECO:0000313" key="9">
    <source>
        <dbReference type="Proteomes" id="UP000002218"/>
    </source>
</evidence>
<dbReference type="Pfam" id="PF00486">
    <property type="entry name" value="Trans_reg_C"/>
    <property type="match status" value="1"/>
</dbReference>
<dbReference type="STRING" id="479431.Namu_2911"/>
<evidence type="ECO:0000256" key="4">
    <source>
        <dbReference type="ARBA" id="ARBA00023163"/>
    </source>
</evidence>
<dbReference type="Gene3D" id="3.40.50.300">
    <property type="entry name" value="P-loop containing nucleotide triphosphate hydrolases"/>
    <property type="match status" value="1"/>
</dbReference>
<sequence length="885" mass="95319">MVVVEIAALGPLEIRGQAATLSPRDRTVLCALALTAGHVMSAERLADALWGESAPPSWHKVVPGCVMRLRRLLGTEAIETMTPGYRLTVVPEDIDLFRFERLLGRGRELLLLGEPERAGYALDEALGLWRGAPLSDLGDWEPGRIEADRLDELHLQAQECRIEAALRSGRAVEMIADAHRRVAEAPLRERRWALLAQAQYQAGQQAQALRTLRRARSVLASELGLDPGADLLALEAAILRQDPALDIRSADVTAAADCPWPGLVPYGISDVDSFFGRDREITECLDRLATTRILVITGPSGSGKSSLVRAGLAARFARGGHPVVITPGADPLAAVGPEPLPAGELLVVDQAEELFTLTTDPDARSQFLARLIRHHDRGPLVMVLRADRVGDLAAFPDFARLAERELYLLGPLTDAGLRAAIEGPARQAGLLLEPGLVDLLVRDVEGEPGALPLLSHVLQRTWQSREGRILTVAGYRASGGIRGSVAQAAEQLYQSLAPTQQGQLRHLLLRLVSTTDDNDAVRIRVPRPMLAGDRDRERLLEVLTDARLVTIDRDSVELSHECLARVWPRLRGWLDDDVEGRRILRHLAGAAQTWDGMGRVDSELYRGVRLSQALAWAENNDPDLTATERDFLAAAGRAREADIRAAEQAAHARARNRRRGRLIAGATTALLVVALVAAFVAVRQQQARDAADLAALISDANRVDDASRSATGLDQALLYAVQAVRVHDAPETRNTLLALLSQHPDLIRSVRTGPVQSLETTPDGTGIVVGTDTSTDVYDVAGDRLDHYHHLAAGSSAAEVSPDNRKIVLVASSSSGFAEASAALSAKVVDAATGADEPLTLPGVAGHWVYGADVSYSGDGRRLAAYAGSSDLIGLRASDLRRRVG</sequence>
<dbReference type="InterPro" id="IPR051677">
    <property type="entry name" value="AfsR-DnrI-RedD_regulator"/>
</dbReference>
<dbReference type="eggNOG" id="COG1672">
    <property type="taxonomic scope" value="Bacteria"/>
</dbReference>
<dbReference type="GO" id="GO:0006355">
    <property type="term" value="P:regulation of DNA-templated transcription"/>
    <property type="evidence" value="ECO:0007669"/>
    <property type="project" value="InterPro"/>
</dbReference>
<dbReference type="PANTHER" id="PTHR35807:SF1">
    <property type="entry name" value="TRANSCRIPTIONAL REGULATOR REDD"/>
    <property type="match status" value="1"/>
</dbReference>
<dbReference type="PROSITE" id="PS51755">
    <property type="entry name" value="OMPR_PHOB"/>
    <property type="match status" value="1"/>
</dbReference>
<gene>
    <name evidence="8" type="ordered locus">Namu_2911</name>
</gene>
<keyword evidence="3 5" id="KW-0238">DNA-binding</keyword>
<dbReference type="AlphaFoldDB" id="C8X9U2"/>
<keyword evidence="2" id="KW-0805">Transcription regulation</keyword>
<dbReference type="InParanoid" id="C8X9U2"/>
<dbReference type="InterPro" id="IPR005158">
    <property type="entry name" value="BTAD"/>
</dbReference>
<evidence type="ECO:0000256" key="3">
    <source>
        <dbReference type="ARBA" id="ARBA00023125"/>
    </source>
</evidence>
<dbReference type="HOGENOM" id="CLU_325662_0_0_11"/>
<dbReference type="InterPro" id="IPR027417">
    <property type="entry name" value="P-loop_NTPase"/>
</dbReference>
<dbReference type="Gene3D" id="2.130.10.10">
    <property type="entry name" value="YVTN repeat-like/Quinoprotein amine dehydrogenase"/>
    <property type="match status" value="1"/>
</dbReference>
<evidence type="ECO:0000256" key="2">
    <source>
        <dbReference type="ARBA" id="ARBA00023015"/>
    </source>
</evidence>
<dbReference type="SUPFAM" id="SSF82171">
    <property type="entry name" value="DPP6 N-terminal domain-like"/>
    <property type="match status" value="1"/>
</dbReference>
<dbReference type="KEGG" id="nml:Namu_2911"/>
<dbReference type="SMART" id="SM00862">
    <property type="entry name" value="Trans_reg_C"/>
    <property type="match status" value="1"/>
</dbReference>
<dbReference type="InterPro" id="IPR049052">
    <property type="entry name" value="nSTAND1"/>
</dbReference>
<dbReference type="InterPro" id="IPR016032">
    <property type="entry name" value="Sig_transdc_resp-reg_C-effctor"/>
</dbReference>
<dbReference type="Gene3D" id="1.10.10.10">
    <property type="entry name" value="Winged helix-like DNA-binding domain superfamily/Winged helix DNA-binding domain"/>
    <property type="match status" value="1"/>
</dbReference>
<evidence type="ECO:0000259" key="7">
    <source>
        <dbReference type="PROSITE" id="PS51755"/>
    </source>
</evidence>
<feature type="transmembrane region" description="Helical" evidence="6">
    <location>
        <begin position="662"/>
        <end position="682"/>
    </location>
</feature>
<dbReference type="SUPFAM" id="SSF46894">
    <property type="entry name" value="C-terminal effector domain of the bipartite response regulators"/>
    <property type="match status" value="1"/>
</dbReference>
<dbReference type="Pfam" id="PF20703">
    <property type="entry name" value="nSTAND1"/>
    <property type="match status" value="1"/>
</dbReference>
<comment type="similarity">
    <text evidence="1">Belongs to the AfsR/DnrI/RedD regulatory family.</text>
</comment>
<feature type="DNA-binding region" description="OmpR/PhoB-type" evidence="5">
    <location>
        <begin position="1"/>
        <end position="89"/>
    </location>
</feature>
<dbReference type="eggNOG" id="COG3629">
    <property type="taxonomic scope" value="Bacteria"/>
</dbReference>
<dbReference type="Gene3D" id="1.25.40.10">
    <property type="entry name" value="Tetratricopeptide repeat domain"/>
    <property type="match status" value="1"/>
</dbReference>
<keyword evidence="6" id="KW-0812">Transmembrane</keyword>
<evidence type="ECO:0000256" key="6">
    <source>
        <dbReference type="SAM" id="Phobius"/>
    </source>
</evidence>
<evidence type="ECO:0000256" key="1">
    <source>
        <dbReference type="ARBA" id="ARBA00005820"/>
    </source>
</evidence>
<dbReference type="InterPro" id="IPR011990">
    <property type="entry name" value="TPR-like_helical_dom_sf"/>
</dbReference>
<dbReference type="Pfam" id="PF03704">
    <property type="entry name" value="BTAD"/>
    <property type="match status" value="1"/>
</dbReference>
<dbReference type="SMART" id="SM01043">
    <property type="entry name" value="BTAD"/>
    <property type="match status" value="1"/>
</dbReference>
<keyword evidence="6" id="KW-0472">Membrane</keyword>
<dbReference type="GO" id="GO:0003677">
    <property type="term" value="F:DNA binding"/>
    <property type="evidence" value="ECO:0007669"/>
    <property type="project" value="UniProtKB-UniRule"/>
</dbReference>
<accession>C8X9U2</accession>
<reference evidence="9" key="1">
    <citation type="submission" date="2009-09" db="EMBL/GenBank/DDBJ databases">
        <title>The complete genome of Nakamurella multipartita DSM 44233.</title>
        <authorList>
            <consortium name="US DOE Joint Genome Institute (JGI-PGF)"/>
            <person name="Lucas S."/>
            <person name="Copeland A."/>
            <person name="Lapidus A."/>
            <person name="Glavina del Rio T."/>
            <person name="Dalin E."/>
            <person name="Tice H."/>
            <person name="Bruce D."/>
            <person name="Goodwin L."/>
            <person name="Pitluck S."/>
            <person name="Kyrpides N."/>
            <person name="Mavromatis K."/>
            <person name="Ivanova N."/>
            <person name="Ovchinnikova G."/>
            <person name="Sims D."/>
            <person name="Meincke L."/>
            <person name="Brettin T."/>
            <person name="Detter J.C."/>
            <person name="Han C."/>
            <person name="Larimer F."/>
            <person name="Land M."/>
            <person name="Hauser L."/>
            <person name="Markowitz V."/>
            <person name="Cheng J.-F."/>
            <person name="Hugenholtz P."/>
            <person name="Woyke T."/>
            <person name="Wu D."/>
            <person name="Klenk H.-P."/>
            <person name="Eisen J.A."/>
        </authorList>
    </citation>
    <scope>NUCLEOTIDE SEQUENCE [LARGE SCALE GENOMIC DNA]</scope>
    <source>
        <strain evidence="9">ATCC 700099 / DSM 44233 / CIP 104796 / JCM 9543 / NBRC 105858 / Y-104</strain>
    </source>
</reference>
<dbReference type="RefSeq" id="WP_015748124.1">
    <property type="nucleotide sequence ID" value="NC_013235.1"/>
</dbReference>
<dbReference type="InterPro" id="IPR036388">
    <property type="entry name" value="WH-like_DNA-bd_sf"/>
</dbReference>
<dbReference type="CDD" id="cd15831">
    <property type="entry name" value="BTAD"/>
    <property type="match status" value="1"/>
</dbReference>
<evidence type="ECO:0000313" key="8">
    <source>
        <dbReference type="EMBL" id="ACV79250.1"/>
    </source>
</evidence>
<keyword evidence="4" id="KW-0804">Transcription</keyword>
<dbReference type="InterPro" id="IPR015943">
    <property type="entry name" value="WD40/YVTN_repeat-like_dom_sf"/>
</dbReference>
<feature type="domain" description="OmpR/PhoB-type" evidence="7">
    <location>
        <begin position="1"/>
        <end position="89"/>
    </location>
</feature>
<name>C8X9U2_NAKMY</name>
<dbReference type="Proteomes" id="UP000002218">
    <property type="component" value="Chromosome"/>
</dbReference>
<dbReference type="PANTHER" id="PTHR35807">
    <property type="entry name" value="TRANSCRIPTIONAL REGULATOR REDD-RELATED"/>
    <property type="match status" value="1"/>
</dbReference>
<keyword evidence="9" id="KW-1185">Reference proteome</keyword>